<keyword evidence="2" id="KW-0503">Monooxygenase</keyword>
<dbReference type="GO" id="GO:0004497">
    <property type="term" value="F:monooxygenase activity"/>
    <property type="evidence" value="ECO:0007669"/>
    <property type="project" value="UniProtKB-KW"/>
</dbReference>
<organism evidence="2 3">
    <name type="scientific">Nonomuraea roseoviolacea subsp. carminata</name>
    <dbReference type="NCBI Taxonomy" id="160689"/>
    <lineage>
        <taxon>Bacteria</taxon>
        <taxon>Bacillati</taxon>
        <taxon>Actinomycetota</taxon>
        <taxon>Actinomycetes</taxon>
        <taxon>Streptosporangiales</taxon>
        <taxon>Streptosporangiaceae</taxon>
        <taxon>Nonomuraea</taxon>
    </lineage>
</organism>
<proteinExistence type="predicted"/>
<dbReference type="InterPro" id="IPR011008">
    <property type="entry name" value="Dimeric_a/b-barrel"/>
</dbReference>
<name>A0ABT1K2Q3_9ACTN</name>
<comment type="caution">
    <text evidence="2">The sequence shown here is derived from an EMBL/GenBank/DDBJ whole genome shotgun (WGS) entry which is preliminary data.</text>
</comment>
<sequence>MSEKVSIPEAPVSEPVTMINAFTVPLEEAERFLELWTGNAAAMAALPGFVRTRMYRSLVDDIELRFITHAEWESGKALQQARTDPGWRASMQRLMDDPGLHVIPRPGVYQVALDIRPGDRP</sequence>
<gene>
    <name evidence="2" type="ORF">HD595_004009</name>
</gene>
<dbReference type="Proteomes" id="UP001320766">
    <property type="component" value="Unassembled WGS sequence"/>
</dbReference>
<keyword evidence="2" id="KW-0560">Oxidoreductase</keyword>
<protein>
    <submittedName>
        <fullName evidence="2">Heme-degrading monooxygenase HmoA</fullName>
    </submittedName>
</protein>
<feature type="domain" description="ABM" evidence="1">
    <location>
        <begin position="15"/>
        <end position="91"/>
    </location>
</feature>
<dbReference type="RefSeq" id="WP_253771190.1">
    <property type="nucleotide sequence ID" value="NZ_BAAAVE010000004.1"/>
</dbReference>
<accession>A0ABT1K2Q3</accession>
<dbReference type="EMBL" id="JAMZEC010000001">
    <property type="protein sequence ID" value="MCP2347887.1"/>
    <property type="molecule type" value="Genomic_DNA"/>
</dbReference>
<dbReference type="Gene3D" id="3.30.70.100">
    <property type="match status" value="1"/>
</dbReference>
<evidence type="ECO:0000313" key="2">
    <source>
        <dbReference type="EMBL" id="MCP2347887.1"/>
    </source>
</evidence>
<dbReference type="Pfam" id="PF03992">
    <property type="entry name" value="ABM"/>
    <property type="match status" value="1"/>
</dbReference>
<dbReference type="SUPFAM" id="SSF54909">
    <property type="entry name" value="Dimeric alpha+beta barrel"/>
    <property type="match status" value="1"/>
</dbReference>
<reference evidence="2 3" key="1">
    <citation type="submission" date="2022-06" db="EMBL/GenBank/DDBJ databases">
        <title>Sequencing the genomes of 1000 actinobacteria strains.</title>
        <authorList>
            <person name="Klenk H.-P."/>
        </authorList>
    </citation>
    <scope>NUCLEOTIDE SEQUENCE [LARGE SCALE GENOMIC DNA]</scope>
    <source>
        <strain evidence="2 3">DSM 44170</strain>
    </source>
</reference>
<evidence type="ECO:0000313" key="3">
    <source>
        <dbReference type="Proteomes" id="UP001320766"/>
    </source>
</evidence>
<dbReference type="InterPro" id="IPR007138">
    <property type="entry name" value="ABM_dom"/>
</dbReference>
<keyword evidence="3" id="KW-1185">Reference proteome</keyword>
<evidence type="ECO:0000259" key="1">
    <source>
        <dbReference type="Pfam" id="PF03992"/>
    </source>
</evidence>